<gene>
    <name evidence="1" type="ORF">SAMN05216233_102321</name>
</gene>
<evidence type="ECO:0000313" key="1">
    <source>
        <dbReference type="EMBL" id="SCX96315.1"/>
    </source>
</evidence>
<proteinExistence type="predicted"/>
<reference evidence="1 2" key="1">
    <citation type="submission" date="2016-10" db="EMBL/GenBank/DDBJ databases">
        <authorList>
            <person name="de Groot N.N."/>
        </authorList>
    </citation>
    <scope>NUCLEOTIDE SEQUENCE [LARGE SCALE GENOMIC DNA]</scope>
    <source>
        <strain evidence="1 2">AA1</strain>
    </source>
</reference>
<evidence type="ECO:0000313" key="2">
    <source>
        <dbReference type="Proteomes" id="UP000198870"/>
    </source>
</evidence>
<dbReference type="OrthoDB" id="5420310at2"/>
<dbReference type="AlphaFoldDB" id="A0A1G5C1I5"/>
<dbReference type="EMBL" id="FMUX01000002">
    <property type="protein sequence ID" value="SCX96315.1"/>
    <property type="molecule type" value="Genomic_DNA"/>
</dbReference>
<protein>
    <submittedName>
        <fullName evidence="1">Uncharacterized protein</fullName>
    </submittedName>
</protein>
<keyword evidence="2" id="KW-1185">Reference proteome</keyword>
<dbReference type="STRING" id="419481.SAMN05216233_102321"/>
<name>A0A1G5C1I5_9BACT</name>
<dbReference type="RefSeq" id="WP_092208780.1">
    <property type="nucleotide sequence ID" value="NZ_FMUX01000002.1"/>
</dbReference>
<sequence>MGKKDKKIILVAQCLINPYCRVHVLGQNFPLSHELVDYFMKLRVGIIQYPCPETTAMGLQRNPQGRQQYDNIFFRNHCKELLQTPFLMVEEFLKNGFRLVGYIGLRNSPTCGIHWGKHKVNRYNTESPIPIENPDPEAPLLMGIMAEILSEKFHALNMEVPFLELPIQQPPDSEPRAQFWLDLKRLVEPRNIKYMAPTGNEK</sequence>
<accession>A0A1G5C1I5</accession>
<dbReference type="Proteomes" id="UP000198870">
    <property type="component" value="Unassembled WGS sequence"/>
</dbReference>
<organism evidence="1 2">
    <name type="scientific">Desulfoluna spongiiphila</name>
    <dbReference type="NCBI Taxonomy" id="419481"/>
    <lineage>
        <taxon>Bacteria</taxon>
        <taxon>Pseudomonadati</taxon>
        <taxon>Thermodesulfobacteriota</taxon>
        <taxon>Desulfobacteria</taxon>
        <taxon>Desulfobacterales</taxon>
        <taxon>Desulfolunaceae</taxon>
        <taxon>Desulfoluna</taxon>
    </lineage>
</organism>